<evidence type="ECO:0000313" key="2">
    <source>
        <dbReference type="EMBL" id="OGL42844.1"/>
    </source>
</evidence>
<reference evidence="2 3" key="1">
    <citation type="journal article" date="2016" name="Nat. Commun.">
        <title>Thousands of microbial genomes shed light on interconnected biogeochemical processes in an aquifer system.</title>
        <authorList>
            <person name="Anantharaman K."/>
            <person name="Brown C.T."/>
            <person name="Hug L.A."/>
            <person name="Sharon I."/>
            <person name="Castelle C.J."/>
            <person name="Probst A.J."/>
            <person name="Thomas B.C."/>
            <person name="Singh A."/>
            <person name="Wilkins M.J."/>
            <person name="Karaoz U."/>
            <person name="Brodie E.L."/>
            <person name="Williams K.H."/>
            <person name="Hubbard S.S."/>
            <person name="Banfield J.F."/>
        </authorList>
    </citation>
    <scope>NUCLEOTIDE SEQUENCE [LARGE SCALE GENOMIC DNA]</scope>
</reference>
<feature type="transmembrane region" description="Helical" evidence="1">
    <location>
        <begin position="273"/>
        <end position="292"/>
    </location>
</feature>
<dbReference type="AlphaFoldDB" id="A0A1F7RPB9"/>
<feature type="transmembrane region" description="Helical" evidence="1">
    <location>
        <begin position="247"/>
        <end position="267"/>
    </location>
</feature>
<protein>
    <submittedName>
        <fullName evidence="2">Uncharacterized protein</fullName>
    </submittedName>
</protein>
<name>A0A1F7RPB9_9BACT</name>
<gene>
    <name evidence="2" type="ORF">A2042_04055</name>
</gene>
<feature type="transmembrane region" description="Helical" evidence="1">
    <location>
        <begin position="75"/>
        <end position="94"/>
    </location>
</feature>
<feature type="transmembrane region" description="Helical" evidence="1">
    <location>
        <begin position="125"/>
        <end position="153"/>
    </location>
</feature>
<feature type="transmembrane region" description="Helical" evidence="1">
    <location>
        <begin position="101"/>
        <end position="119"/>
    </location>
</feature>
<feature type="non-terminal residue" evidence="2">
    <location>
        <position position="374"/>
    </location>
</feature>
<feature type="transmembrane region" description="Helical" evidence="1">
    <location>
        <begin position="216"/>
        <end position="235"/>
    </location>
</feature>
<organism evidence="2 3">
    <name type="scientific">Candidatus Schekmanbacteria bacterium GWA2_38_11</name>
    <dbReference type="NCBI Taxonomy" id="1817876"/>
    <lineage>
        <taxon>Bacteria</taxon>
        <taxon>Candidatus Schekmaniibacteriota</taxon>
    </lineage>
</organism>
<evidence type="ECO:0000256" key="1">
    <source>
        <dbReference type="SAM" id="Phobius"/>
    </source>
</evidence>
<accession>A0A1F7RPB9</accession>
<sequence length="374" mass="42985">MNNFFSAINYIFIIVAILVGGFIVINDLKFGKIKNNLITLGLKIGIILYLILLSVVLLNLFILNPISSANYNLNYFIDVLINMLICAIVGYSLWRYRVWAAGDAKLFFLFSFLTPLEYYSKDYLILFPSFILLVNTFIPIFILLFGLALYNFFNNIIASINGKNNHFKAYIRQEINNFIESLSKKNDFLIFAVSIISTAIILPIFRTYLFRTAEQFGYHLGTLIFLGLYFGRIKFNDYAKILFKKIKYLAILSLIIILYFIVGIYAYPLEIQYALKVAVTVGVLFRVILWCIDKIFNMSILAQAIEYVKIDSVKAGMIISDELNEKLEKKINQKNVPIENISGDGLTDDQVKFLKDWYGDKGKQIVIPIYKSIS</sequence>
<feature type="transmembrane region" description="Helical" evidence="1">
    <location>
        <begin position="188"/>
        <end position="210"/>
    </location>
</feature>
<proteinExistence type="predicted"/>
<dbReference type="EMBL" id="MGDB01000024">
    <property type="protein sequence ID" value="OGL42844.1"/>
    <property type="molecule type" value="Genomic_DNA"/>
</dbReference>
<dbReference type="Proteomes" id="UP000178526">
    <property type="component" value="Unassembled WGS sequence"/>
</dbReference>
<evidence type="ECO:0000313" key="3">
    <source>
        <dbReference type="Proteomes" id="UP000178526"/>
    </source>
</evidence>
<comment type="caution">
    <text evidence="2">The sequence shown here is derived from an EMBL/GenBank/DDBJ whole genome shotgun (WGS) entry which is preliminary data.</text>
</comment>
<dbReference type="Gene3D" id="1.20.120.1220">
    <property type="match status" value="1"/>
</dbReference>
<keyword evidence="1" id="KW-1133">Transmembrane helix</keyword>
<feature type="transmembrane region" description="Helical" evidence="1">
    <location>
        <begin position="37"/>
        <end position="63"/>
    </location>
</feature>
<feature type="transmembrane region" description="Helical" evidence="1">
    <location>
        <begin position="6"/>
        <end position="25"/>
    </location>
</feature>
<keyword evidence="1" id="KW-0812">Transmembrane</keyword>
<keyword evidence="1" id="KW-0472">Membrane</keyword>